<comment type="caution">
    <text evidence="1">The sequence shown here is derived from an EMBL/GenBank/DDBJ whole genome shotgun (WGS) entry which is preliminary data.</text>
</comment>
<evidence type="ECO:0000313" key="1">
    <source>
        <dbReference type="EMBL" id="GBP71810.1"/>
    </source>
</evidence>
<keyword evidence="2" id="KW-1185">Reference proteome</keyword>
<dbReference type="AlphaFoldDB" id="A0A4C1Y8J7"/>
<name>A0A4C1Y8J7_EUMVA</name>
<dbReference type="EMBL" id="BGZK01001122">
    <property type="protein sequence ID" value="GBP71810.1"/>
    <property type="molecule type" value="Genomic_DNA"/>
</dbReference>
<accession>A0A4C1Y8J7</accession>
<dbReference type="OrthoDB" id="411871at2759"/>
<protein>
    <submittedName>
        <fullName evidence="1">115 kDa protein in type-1 retrotransposable element R1DM</fullName>
    </submittedName>
</protein>
<dbReference type="Proteomes" id="UP000299102">
    <property type="component" value="Unassembled WGS sequence"/>
</dbReference>
<gene>
    <name evidence="1" type="ORF">EVAR_88665_1</name>
</gene>
<sequence length="126" mass="13747">MLVNGELGRIVRALPSTVTGIDGVSSRMVRHVWKVAQSEVTRVYMRCVEEGVFPRVWKSGRLLVIPKGNGKPATDPKAYSPITLLSVLGKILKRILLKLASELISCISPCQHDYMTGLTVTALGSD</sequence>
<dbReference type="STRING" id="151549.A0A4C1Y8J7"/>
<reference evidence="1 2" key="1">
    <citation type="journal article" date="2019" name="Commun. Biol.">
        <title>The bagworm genome reveals a unique fibroin gene that provides high tensile strength.</title>
        <authorList>
            <person name="Kono N."/>
            <person name="Nakamura H."/>
            <person name="Ohtoshi R."/>
            <person name="Tomita M."/>
            <person name="Numata K."/>
            <person name="Arakawa K."/>
        </authorList>
    </citation>
    <scope>NUCLEOTIDE SEQUENCE [LARGE SCALE GENOMIC DNA]</scope>
</reference>
<organism evidence="1 2">
    <name type="scientific">Eumeta variegata</name>
    <name type="common">Bagworm moth</name>
    <name type="synonym">Eumeta japonica</name>
    <dbReference type="NCBI Taxonomy" id="151549"/>
    <lineage>
        <taxon>Eukaryota</taxon>
        <taxon>Metazoa</taxon>
        <taxon>Ecdysozoa</taxon>
        <taxon>Arthropoda</taxon>
        <taxon>Hexapoda</taxon>
        <taxon>Insecta</taxon>
        <taxon>Pterygota</taxon>
        <taxon>Neoptera</taxon>
        <taxon>Endopterygota</taxon>
        <taxon>Lepidoptera</taxon>
        <taxon>Glossata</taxon>
        <taxon>Ditrysia</taxon>
        <taxon>Tineoidea</taxon>
        <taxon>Psychidae</taxon>
        <taxon>Oiketicinae</taxon>
        <taxon>Eumeta</taxon>
    </lineage>
</organism>
<proteinExistence type="predicted"/>
<evidence type="ECO:0000313" key="2">
    <source>
        <dbReference type="Proteomes" id="UP000299102"/>
    </source>
</evidence>
<dbReference type="PANTHER" id="PTHR19446">
    <property type="entry name" value="REVERSE TRANSCRIPTASES"/>
    <property type="match status" value="1"/>
</dbReference>